<evidence type="ECO:0000256" key="4">
    <source>
        <dbReference type="ARBA" id="ARBA00022755"/>
    </source>
</evidence>
<dbReference type="PANTHER" id="PTHR11922">
    <property type="entry name" value="GMP SYNTHASE-RELATED"/>
    <property type="match status" value="1"/>
</dbReference>
<keyword evidence="1" id="KW-0436">Ligase</keyword>
<feature type="domain" description="Glutamine amidotransferase" evidence="6">
    <location>
        <begin position="3"/>
        <end position="63"/>
    </location>
</feature>
<evidence type="ECO:0000256" key="1">
    <source>
        <dbReference type="ARBA" id="ARBA00022598"/>
    </source>
</evidence>
<dbReference type="GO" id="GO:0005829">
    <property type="term" value="C:cytosol"/>
    <property type="evidence" value="ECO:0007669"/>
    <property type="project" value="TreeGrafter"/>
</dbReference>
<comment type="caution">
    <text evidence="7">The sequence shown here is derived from an EMBL/GenBank/DDBJ whole genome shotgun (WGS) entry which is preliminary data.</text>
</comment>
<dbReference type="PANTHER" id="PTHR11922:SF2">
    <property type="entry name" value="GMP SYNTHASE [GLUTAMINE-HYDROLYZING]"/>
    <property type="match status" value="1"/>
</dbReference>
<sequence>MILIVDFGSQYNQLIARRIREQHVYCQIEPPDIELSRVRSLALKGIILSGGPASIYEKNSPKVDLQI</sequence>
<protein>
    <recommendedName>
        <fullName evidence="6">Glutamine amidotransferase domain-containing protein</fullName>
    </recommendedName>
</protein>
<dbReference type="GO" id="GO:0003921">
    <property type="term" value="F:GMP synthase activity"/>
    <property type="evidence" value="ECO:0007669"/>
    <property type="project" value="TreeGrafter"/>
</dbReference>
<name>X0TF50_9ZZZZ</name>
<evidence type="ECO:0000256" key="3">
    <source>
        <dbReference type="ARBA" id="ARBA00022749"/>
    </source>
</evidence>
<accession>X0TF50</accession>
<dbReference type="PROSITE" id="PS51273">
    <property type="entry name" value="GATASE_TYPE_1"/>
    <property type="match status" value="1"/>
</dbReference>
<reference evidence="7" key="1">
    <citation type="journal article" date="2014" name="Front. Microbiol.">
        <title>High frequency of phylogenetically diverse reductive dehalogenase-homologous genes in deep subseafloor sedimentary metagenomes.</title>
        <authorList>
            <person name="Kawai M."/>
            <person name="Futagami T."/>
            <person name="Toyoda A."/>
            <person name="Takaki Y."/>
            <person name="Nishi S."/>
            <person name="Hori S."/>
            <person name="Arai W."/>
            <person name="Tsubouchi T."/>
            <person name="Morono Y."/>
            <person name="Uchiyama I."/>
            <person name="Ito T."/>
            <person name="Fujiyama A."/>
            <person name="Inagaki F."/>
            <person name="Takami H."/>
        </authorList>
    </citation>
    <scope>NUCLEOTIDE SEQUENCE</scope>
    <source>
        <strain evidence="7">Expedition CK06-06</strain>
    </source>
</reference>
<evidence type="ECO:0000256" key="2">
    <source>
        <dbReference type="ARBA" id="ARBA00022741"/>
    </source>
</evidence>
<dbReference type="SUPFAM" id="SSF52317">
    <property type="entry name" value="Class I glutamine amidotransferase-like"/>
    <property type="match status" value="1"/>
</dbReference>
<keyword evidence="5" id="KW-0067">ATP-binding</keyword>
<dbReference type="AlphaFoldDB" id="X0TF50"/>
<keyword evidence="3" id="KW-0332">GMP biosynthesis</keyword>
<dbReference type="Pfam" id="PF00117">
    <property type="entry name" value="GATase"/>
    <property type="match status" value="1"/>
</dbReference>
<evidence type="ECO:0000256" key="5">
    <source>
        <dbReference type="ARBA" id="ARBA00022840"/>
    </source>
</evidence>
<dbReference type="GO" id="GO:0005524">
    <property type="term" value="F:ATP binding"/>
    <property type="evidence" value="ECO:0007669"/>
    <property type="project" value="UniProtKB-KW"/>
</dbReference>
<dbReference type="InterPro" id="IPR017926">
    <property type="entry name" value="GATASE"/>
</dbReference>
<dbReference type="EMBL" id="BARS01017694">
    <property type="protein sequence ID" value="GAF86792.1"/>
    <property type="molecule type" value="Genomic_DNA"/>
</dbReference>
<evidence type="ECO:0000313" key="7">
    <source>
        <dbReference type="EMBL" id="GAF86792.1"/>
    </source>
</evidence>
<keyword evidence="4" id="KW-0658">Purine biosynthesis</keyword>
<gene>
    <name evidence="7" type="ORF">S01H1_28903</name>
</gene>
<proteinExistence type="predicted"/>
<keyword evidence="2" id="KW-0547">Nucleotide-binding</keyword>
<evidence type="ECO:0000259" key="6">
    <source>
        <dbReference type="Pfam" id="PF00117"/>
    </source>
</evidence>
<feature type="non-terminal residue" evidence="7">
    <location>
        <position position="67"/>
    </location>
</feature>
<dbReference type="Gene3D" id="3.40.50.880">
    <property type="match status" value="1"/>
</dbReference>
<dbReference type="InterPro" id="IPR029062">
    <property type="entry name" value="Class_I_gatase-like"/>
</dbReference>
<organism evidence="7">
    <name type="scientific">marine sediment metagenome</name>
    <dbReference type="NCBI Taxonomy" id="412755"/>
    <lineage>
        <taxon>unclassified sequences</taxon>
        <taxon>metagenomes</taxon>
        <taxon>ecological metagenomes</taxon>
    </lineage>
</organism>